<proteinExistence type="predicted"/>
<accession>B3QVX6</accession>
<dbReference type="AlphaFoldDB" id="B3QVX6"/>
<name>B3QVX6_CHLT3</name>
<organism evidence="1 2">
    <name type="scientific">Chloroherpeton thalassium (strain ATCC 35110 / GB-78)</name>
    <dbReference type="NCBI Taxonomy" id="517418"/>
    <lineage>
        <taxon>Bacteria</taxon>
        <taxon>Pseudomonadati</taxon>
        <taxon>Chlorobiota</taxon>
        <taxon>Chlorobiia</taxon>
        <taxon>Chlorobiales</taxon>
        <taxon>Chloroherpetonaceae</taxon>
        <taxon>Chloroherpeton</taxon>
    </lineage>
</organism>
<dbReference type="STRING" id="517418.Ctha_2179"/>
<gene>
    <name evidence="1" type="ordered locus">Ctha_2179</name>
</gene>
<dbReference type="Proteomes" id="UP000001208">
    <property type="component" value="Chromosome"/>
</dbReference>
<dbReference type="HOGENOM" id="CLU_1254106_0_0_10"/>
<dbReference type="EMBL" id="CP001100">
    <property type="protein sequence ID" value="ACF14630.1"/>
    <property type="molecule type" value="Genomic_DNA"/>
</dbReference>
<reference evidence="1 2" key="1">
    <citation type="submission" date="2008-06" db="EMBL/GenBank/DDBJ databases">
        <title>Complete sequence of Chloroherpeton thalassium ATCC 35110.</title>
        <authorList>
            <consortium name="US DOE Joint Genome Institute"/>
            <person name="Lucas S."/>
            <person name="Copeland A."/>
            <person name="Lapidus A."/>
            <person name="Glavina del Rio T."/>
            <person name="Dalin E."/>
            <person name="Tice H."/>
            <person name="Bruce D."/>
            <person name="Goodwin L."/>
            <person name="Pitluck S."/>
            <person name="Schmutz J."/>
            <person name="Larimer F."/>
            <person name="Land M."/>
            <person name="Hauser L."/>
            <person name="Kyrpides N."/>
            <person name="Mikhailova N."/>
            <person name="Liu Z."/>
            <person name="Li T."/>
            <person name="Zhao F."/>
            <person name="Overmann J."/>
            <person name="Bryant D.A."/>
            <person name="Richardson P."/>
        </authorList>
    </citation>
    <scope>NUCLEOTIDE SEQUENCE [LARGE SCALE GENOMIC DNA]</scope>
    <source>
        <strain evidence="2">ATCC 35110 / GB-78</strain>
    </source>
</reference>
<dbReference type="RefSeq" id="WP_012500713.1">
    <property type="nucleotide sequence ID" value="NC_011026.1"/>
</dbReference>
<evidence type="ECO:0000313" key="1">
    <source>
        <dbReference type="EMBL" id="ACF14630.1"/>
    </source>
</evidence>
<keyword evidence="2" id="KW-1185">Reference proteome</keyword>
<sequence length="220" mass="25044">MEIQIPLSKPRTRFSKIAQFIHLSLLLFLFGCSDALNQIITPFGPDFTLEAQPVAGGVEINFQNAPLPTASFDNVGSSNKYDILYGIYIYRAESSPYGDYELVKRVFNSEAAKSYLDVTHELKGSSSRYYIDVTYEVQNFTLYAGFSHGAINEVFQGYSTTIDETVEAGKTYFYRVEVVQYEYRKENVEFTINEKTIIKQNISNRLDSNSISAWVEVTFN</sequence>
<protein>
    <submittedName>
        <fullName evidence="1">Uncharacterized protein</fullName>
    </submittedName>
</protein>
<dbReference type="KEGG" id="cts:Ctha_2179"/>
<evidence type="ECO:0000313" key="2">
    <source>
        <dbReference type="Proteomes" id="UP000001208"/>
    </source>
</evidence>